<keyword evidence="1" id="KW-0472">Membrane</keyword>
<keyword evidence="1" id="KW-0812">Transmembrane</keyword>
<feature type="transmembrane region" description="Helical" evidence="1">
    <location>
        <begin position="20"/>
        <end position="41"/>
    </location>
</feature>
<proteinExistence type="predicted"/>
<evidence type="ECO:0000256" key="1">
    <source>
        <dbReference type="SAM" id="Phobius"/>
    </source>
</evidence>
<organism evidence="2 3">
    <name type="scientific">Vigna mungo</name>
    <name type="common">Black gram</name>
    <name type="synonym">Phaseolus mungo</name>
    <dbReference type="NCBI Taxonomy" id="3915"/>
    <lineage>
        <taxon>Eukaryota</taxon>
        <taxon>Viridiplantae</taxon>
        <taxon>Streptophyta</taxon>
        <taxon>Embryophyta</taxon>
        <taxon>Tracheophyta</taxon>
        <taxon>Spermatophyta</taxon>
        <taxon>Magnoliopsida</taxon>
        <taxon>eudicotyledons</taxon>
        <taxon>Gunneridae</taxon>
        <taxon>Pentapetalae</taxon>
        <taxon>rosids</taxon>
        <taxon>fabids</taxon>
        <taxon>Fabales</taxon>
        <taxon>Fabaceae</taxon>
        <taxon>Papilionoideae</taxon>
        <taxon>50 kb inversion clade</taxon>
        <taxon>NPAAA clade</taxon>
        <taxon>indigoferoid/millettioid clade</taxon>
        <taxon>Phaseoleae</taxon>
        <taxon>Vigna</taxon>
    </lineage>
</organism>
<dbReference type="Proteomes" id="UP001374535">
    <property type="component" value="Chromosome 6"/>
</dbReference>
<gene>
    <name evidence="2" type="ORF">V8G54_019762</name>
</gene>
<evidence type="ECO:0000313" key="2">
    <source>
        <dbReference type="EMBL" id="WVZ06416.1"/>
    </source>
</evidence>
<evidence type="ECO:0000313" key="3">
    <source>
        <dbReference type="Proteomes" id="UP001374535"/>
    </source>
</evidence>
<sequence length="104" mass="12169">MKNTCYTFIFTVQFFLKQTSIFLFHLLTNFNSPLLFLYISISSKFFPPKHYHISTSQRTRFSSCHPTINSKSQQKDQKLGKSAIFFPHNHIKNEFSACCFTAES</sequence>
<dbReference type="EMBL" id="CP144695">
    <property type="protein sequence ID" value="WVZ06416.1"/>
    <property type="molecule type" value="Genomic_DNA"/>
</dbReference>
<dbReference type="AlphaFoldDB" id="A0AAQ3NBE2"/>
<protein>
    <submittedName>
        <fullName evidence="2">Uncharacterized protein</fullName>
    </submittedName>
</protein>
<keyword evidence="3" id="KW-1185">Reference proteome</keyword>
<keyword evidence="1" id="KW-1133">Transmembrane helix</keyword>
<accession>A0AAQ3NBE2</accession>
<reference evidence="2 3" key="1">
    <citation type="journal article" date="2023" name="Life. Sci Alliance">
        <title>Evolutionary insights into 3D genome organization and epigenetic landscape of Vigna mungo.</title>
        <authorList>
            <person name="Junaid A."/>
            <person name="Singh B."/>
            <person name="Bhatia S."/>
        </authorList>
    </citation>
    <scope>NUCLEOTIDE SEQUENCE [LARGE SCALE GENOMIC DNA]</scope>
    <source>
        <strain evidence="2">Urdbean</strain>
    </source>
</reference>
<name>A0AAQ3NBE2_VIGMU</name>